<dbReference type="PANTHER" id="PTHR46173:SF1">
    <property type="entry name" value="CCA TRNA NUCLEOTIDYLTRANSFERASE 1, MITOCHONDRIAL"/>
    <property type="match status" value="1"/>
</dbReference>
<comment type="similarity">
    <text evidence="8">Belongs to the tRNA nucleotidyltransferase/poly(A) polymerase family.</text>
</comment>
<evidence type="ECO:0000256" key="7">
    <source>
        <dbReference type="ARBA" id="ARBA00022842"/>
    </source>
</evidence>
<dbReference type="InterPro" id="IPR032828">
    <property type="entry name" value="PolyA_RNA-bd"/>
</dbReference>
<dbReference type="InterPro" id="IPR050264">
    <property type="entry name" value="Bact_CCA-adding_enz_type3_sf"/>
</dbReference>
<evidence type="ECO:0000256" key="5">
    <source>
        <dbReference type="ARBA" id="ARBA00022723"/>
    </source>
</evidence>
<dbReference type="Gene3D" id="3.30.460.10">
    <property type="entry name" value="Beta Polymerase, domain 2"/>
    <property type="match status" value="1"/>
</dbReference>
<evidence type="ECO:0000313" key="10">
    <source>
        <dbReference type="EMBL" id="OGZ44843.1"/>
    </source>
</evidence>
<keyword evidence="8" id="KW-0694">RNA-binding</keyword>
<evidence type="ECO:0000256" key="3">
    <source>
        <dbReference type="ARBA" id="ARBA00022694"/>
    </source>
</evidence>
<dbReference type="GO" id="GO:0016779">
    <property type="term" value="F:nucleotidyltransferase activity"/>
    <property type="evidence" value="ECO:0007669"/>
    <property type="project" value="UniProtKB-KW"/>
</dbReference>
<name>A0A1G2G3J9_9BACT</name>
<dbReference type="Pfam" id="PF01743">
    <property type="entry name" value="PolyA_pol"/>
    <property type="match status" value="1"/>
</dbReference>
<dbReference type="CDD" id="cd05398">
    <property type="entry name" value="NT_ClassII-CCAase"/>
    <property type="match status" value="1"/>
</dbReference>
<keyword evidence="7" id="KW-0460">Magnesium</keyword>
<dbReference type="CDD" id="cd00077">
    <property type="entry name" value="HDc"/>
    <property type="match status" value="1"/>
</dbReference>
<reference evidence="10 11" key="1">
    <citation type="journal article" date="2016" name="Nat. Commun.">
        <title>Thousands of microbial genomes shed light on interconnected biogeochemical processes in an aquifer system.</title>
        <authorList>
            <person name="Anantharaman K."/>
            <person name="Brown C.T."/>
            <person name="Hug L.A."/>
            <person name="Sharon I."/>
            <person name="Castelle C.J."/>
            <person name="Probst A.J."/>
            <person name="Thomas B.C."/>
            <person name="Singh A."/>
            <person name="Wilkins M.J."/>
            <person name="Karaoz U."/>
            <person name="Brodie E.L."/>
            <person name="Williams K.H."/>
            <person name="Hubbard S.S."/>
            <person name="Banfield J.F."/>
        </authorList>
    </citation>
    <scope>NUCLEOTIDE SEQUENCE [LARGE SCALE GENOMIC DNA]</scope>
</reference>
<evidence type="ECO:0000313" key="11">
    <source>
        <dbReference type="Proteomes" id="UP000176576"/>
    </source>
</evidence>
<keyword evidence="3" id="KW-0819">tRNA processing</keyword>
<dbReference type="InterPro" id="IPR006675">
    <property type="entry name" value="HDIG_dom"/>
</dbReference>
<dbReference type="PANTHER" id="PTHR46173">
    <property type="entry name" value="CCA TRNA NUCLEOTIDYLTRANSFERASE 1, MITOCHONDRIAL"/>
    <property type="match status" value="1"/>
</dbReference>
<dbReference type="SMART" id="SM00471">
    <property type="entry name" value="HDc"/>
    <property type="match status" value="1"/>
</dbReference>
<gene>
    <name evidence="10" type="ORF">A3J54_00725</name>
</gene>
<dbReference type="Proteomes" id="UP000176576">
    <property type="component" value="Unassembled WGS sequence"/>
</dbReference>
<comment type="caution">
    <text evidence="10">The sequence shown here is derived from an EMBL/GenBank/DDBJ whole genome shotgun (WGS) entry which is preliminary data.</text>
</comment>
<dbReference type="SUPFAM" id="SSF81301">
    <property type="entry name" value="Nucleotidyltransferase"/>
    <property type="match status" value="1"/>
</dbReference>
<keyword evidence="4" id="KW-0548">Nucleotidyltransferase</keyword>
<dbReference type="Gene3D" id="1.10.246.80">
    <property type="match status" value="1"/>
</dbReference>
<dbReference type="Pfam" id="PF01966">
    <property type="entry name" value="HD"/>
    <property type="match status" value="1"/>
</dbReference>
<dbReference type="NCBIfam" id="TIGR00277">
    <property type="entry name" value="HDIG"/>
    <property type="match status" value="1"/>
</dbReference>
<evidence type="ECO:0000256" key="4">
    <source>
        <dbReference type="ARBA" id="ARBA00022695"/>
    </source>
</evidence>
<dbReference type="GO" id="GO:0000049">
    <property type="term" value="F:tRNA binding"/>
    <property type="evidence" value="ECO:0007669"/>
    <property type="project" value="TreeGrafter"/>
</dbReference>
<keyword evidence="5" id="KW-0479">Metal-binding</keyword>
<dbReference type="EMBL" id="MHNN01000027">
    <property type="protein sequence ID" value="OGZ44843.1"/>
    <property type="molecule type" value="Genomic_DNA"/>
</dbReference>
<accession>A0A1G2G3J9</accession>
<dbReference type="Gene3D" id="1.10.3090.10">
    <property type="entry name" value="cca-adding enzyme, domain 2"/>
    <property type="match status" value="1"/>
</dbReference>
<dbReference type="SUPFAM" id="SSF81891">
    <property type="entry name" value="Poly A polymerase C-terminal region-like"/>
    <property type="match status" value="1"/>
</dbReference>
<protein>
    <recommendedName>
        <fullName evidence="9">HD/PDEase domain-containing protein</fullName>
    </recommendedName>
</protein>
<evidence type="ECO:0000256" key="2">
    <source>
        <dbReference type="ARBA" id="ARBA00022679"/>
    </source>
</evidence>
<dbReference type="GO" id="GO:0000166">
    <property type="term" value="F:nucleotide binding"/>
    <property type="evidence" value="ECO:0007669"/>
    <property type="project" value="UniProtKB-KW"/>
</dbReference>
<keyword evidence="6" id="KW-0547">Nucleotide-binding</keyword>
<dbReference type="GO" id="GO:0046872">
    <property type="term" value="F:metal ion binding"/>
    <property type="evidence" value="ECO:0007669"/>
    <property type="project" value="UniProtKB-KW"/>
</dbReference>
<proteinExistence type="inferred from homology"/>
<evidence type="ECO:0000259" key="9">
    <source>
        <dbReference type="SMART" id="SM00471"/>
    </source>
</evidence>
<keyword evidence="2 8" id="KW-0808">Transferase</keyword>
<dbReference type="Pfam" id="PF12627">
    <property type="entry name" value="PolyA_pol_RNAbd"/>
    <property type="match status" value="1"/>
</dbReference>
<evidence type="ECO:0000256" key="1">
    <source>
        <dbReference type="ARBA" id="ARBA00001946"/>
    </source>
</evidence>
<dbReference type="InterPro" id="IPR003607">
    <property type="entry name" value="HD/PDEase_dom"/>
</dbReference>
<feature type="domain" description="HD/PDEase" evidence="9">
    <location>
        <begin position="247"/>
        <end position="380"/>
    </location>
</feature>
<dbReference type="AlphaFoldDB" id="A0A1G2G3J9"/>
<evidence type="ECO:0000256" key="8">
    <source>
        <dbReference type="RuleBase" id="RU003953"/>
    </source>
</evidence>
<evidence type="ECO:0000256" key="6">
    <source>
        <dbReference type="ARBA" id="ARBA00022741"/>
    </source>
</evidence>
<organism evidence="10 11">
    <name type="scientific">Candidatus Ryanbacteria bacterium RIFCSPHIGHO2_02_FULL_45_13b</name>
    <dbReference type="NCBI Taxonomy" id="1802117"/>
    <lineage>
        <taxon>Bacteria</taxon>
        <taxon>Candidatus Ryaniibacteriota</taxon>
    </lineage>
</organism>
<dbReference type="InterPro" id="IPR002646">
    <property type="entry name" value="PolA_pol_head_dom"/>
</dbReference>
<sequence length="486" mass="55123">MKIPKEIQEMGGVLQNAGFDAYAVGGCVRDLLMGRAPADWDVTTDASPEDIQHLFPNSFYENKFGTVTVVTESKKDSLKHVEVTPYRMDVSYSDKRHPDEVSFVRTIEEDLKRRDFTINAIAINLGTQNGFHAVDLFGGCKDIEDKLMRAVGNAEERFNEDALRLMRAVRLATQLDFDIDSVTASAIKKHAGLLRLVAVERVRDEFSKLIASDMPDRGLEILRELNLITYVVPELMEGYGVGQNKHHIYSVWEHNLRALQYAAEKKWSPEVRMAALLHDVAKPRCKKGDGPDSTFYGHDVVGAKMVLQILGRLKYSKQFIEKVAKLVRYHLFYYNVDEVTESSVRRLIAKVGLEDMEDLIQVRICDRIGSGVPKAEPYKLRHFRFLVEKLSRDPVSVKMLRVKGDDVMKLTGIQPGPKVGFLLNILLEEAIDDPALNQKQKLEKRVKELGQMSDAELQNLASDAKKKTIALEEQEVGDIKKKHWVK</sequence>
<dbReference type="STRING" id="1802117.A3J54_00725"/>
<comment type="cofactor">
    <cofactor evidence="1">
        <name>Mg(2+)</name>
        <dbReference type="ChEBI" id="CHEBI:18420"/>
    </cofactor>
</comment>
<dbReference type="InterPro" id="IPR043519">
    <property type="entry name" value="NT_sf"/>
</dbReference>
<dbReference type="GO" id="GO:0008033">
    <property type="term" value="P:tRNA processing"/>
    <property type="evidence" value="ECO:0007669"/>
    <property type="project" value="UniProtKB-KW"/>
</dbReference>
<dbReference type="InterPro" id="IPR006674">
    <property type="entry name" value="HD_domain"/>
</dbReference>